<organism evidence="1 2">
    <name type="scientific">Microvirga arabica</name>
    <dbReference type="NCBI Taxonomy" id="1128671"/>
    <lineage>
        <taxon>Bacteria</taxon>
        <taxon>Pseudomonadati</taxon>
        <taxon>Pseudomonadota</taxon>
        <taxon>Alphaproteobacteria</taxon>
        <taxon>Hyphomicrobiales</taxon>
        <taxon>Methylobacteriaceae</taxon>
        <taxon>Microvirga</taxon>
    </lineage>
</organism>
<dbReference type="Proteomes" id="UP001593940">
    <property type="component" value="Unassembled WGS sequence"/>
</dbReference>
<keyword evidence="2" id="KW-1185">Reference proteome</keyword>
<dbReference type="EMBL" id="JBHOMY010000082">
    <property type="protein sequence ID" value="MFC1459107.1"/>
    <property type="molecule type" value="Genomic_DNA"/>
</dbReference>
<name>A0ABV6YDM7_9HYPH</name>
<evidence type="ECO:0000313" key="2">
    <source>
        <dbReference type="Proteomes" id="UP001593940"/>
    </source>
</evidence>
<evidence type="ECO:0000313" key="1">
    <source>
        <dbReference type="EMBL" id="MFC1459107.1"/>
    </source>
</evidence>
<reference evidence="1 2" key="1">
    <citation type="submission" date="2024-09" db="EMBL/GenBank/DDBJ databases">
        <title>Nodulacao em especies de Leguminosae Basais da Amazonia e Caracterizacao dos Rizobios e Bacterias Associadas aos Nodulos.</title>
        <authorList>
            <person name="Jambeiro I.C.A."/>
            <person name="Lopes I.S."/>
            <person name="Aguiar E.R.G.R."/>
            <person name="Santos A.F.J."/>
            <person name="Dos Santos J.M.F."/>
            <person name="Gross E."/>
        </authorList>
    </citation>
    <scope>NUCLEOTIDE SEQUENCE [LARGE SCALE GENOMIC DNA]</scope>
    <source>
        <strain evidence="1 2">BRUESC1165</strain>
    </source>
</reference>
<dbReference type="RefSeq" id="WP_203275637.1">
    <property type="nucleotide sequence ID" value="NZ_JAFBID010000131.1"/>
</dbReference>
<comment type="caution">
    <text evidence="1">The sequence shown here is derived from an EMBL/GenBank/DDBJ whole genome shotgun (WGS) entry which is preliminary data.</text>
</comment>
<accession>A0ABV6YDM7</accession>
<protein>
    <submittedName>
        <fullName evidence="1">Uncharacterized protein</fullName>
    </submittedName>
</protein>
<sequence>MRKIRHGFIALAILGGPASLILAHQKLTETLPQDASNPSDVAAIVQQAYSRCSEAPQAASPSQCEDYIRSFDECAARKNECDPHSVYEVLPK</sequence>
<proteinExistence type="predicted"/>
<gene>
    <name evidence="1" type="ORF">ACETIH_20855</name>
</gene>